<dbReference type="RefSeq" id="WP_081163632.1">
    <property type="nucleotide sequence ID" value="NZ_LWBP01000089.1"/>
</dbReference>
<reference evidence="2" key="1">
    <citation type="submission" date="2016-04" db="EMBL/GenBank/DDBJ databases">
        <authorList>
            <person name="Chen L."/>
            <person name="Zhuang W."/>
            <person name="Wang G."/>
        </authorList>
    </citation>
    <scope>NUCLEOTIDE SEQUENCE [LARGE SCALE GENOMIC DNA]</scope>
    <source>
        <strain evidence="2">208</strain>
    </source>
</reference>
<dbReference type="AlphaFoldDB" id="A0A1V9G1Z5"/>
<comment type="caution">
    <text evidence="1">The sequence shown here is derived from an EMBL/GenBank/DDBJ whole genome shotgun (WGS) entry which is preliminary data.</text>
</comment>
<gene>
    <name evidence="1" type="ORF">A4R26_16485</name>
</gene>
<proteinExistence type="predicted"/>
<organism evidence="1 2">
    <name type="scientific">Niastella populi</name>
    <dbReference type="NCBI Taxonomy" id="550983"/>
    <lineage>
        <taxon>Bacteria</taxon>
        <taxon>Pseudomonadati</taxon>
        <taxon>Bacteroidota</taxon>
        <taxon>Chitinophagia</taxon>
        <taxon>Chitinophagales</taxon>
        <taxon>Chitinophagaceae</taxon>
        <taxon>Niastella</taxon>
    </lineage>
</organism>
<evidence type="ECO:0000313" key="1">
    <source>
        <dbReference type="EMBL" id="OQP64641.1"/>
    </source>
</evidence>
<dbReference type="Proteomes" id="UP000192276">
    <property type="component" value="Unassembled WGS sequence"/>
</dbReference>
<protein>
    <submittedName>
        <fullName evidence="1">Uncharacterized protein</fullName>
    </submittedName>
</protein>
<evidence type="ECO:0000313" key="2">
    <source>
        <dbReference type="Proteomes" id="UP000192276"/>
    </source>
</evidence>
<name>A0A1V9G1Z5_9BACT</name>
<sequence>MTILRHALDHSERPVFIGMYLLDKDYNFVHSDLLYLRVAKTIEHPTIVMDIVDSHHKRYYYRAINWERTLLVCVKISNGLSEVEQYIEEPSGKFMAQLYRKANFVSL</sequence>
<accession>A0A1V9G1Z5</accession>
<dbReference type="OrthoDB" id="686323at2"/>
<dbReference type="EMBL" id="LWBP01000089">
    <property type="protein sequence ID" value="OQP64641.1"/>
    <property type="molecule type" value="Genomic_DNA"/>
</dbReference>
<keyword evidence="2" id="KW-1185">Reference proteome</keyword>